<keyword evidence="4" id="KW-1185">Reference proteome</keyword>
<accession>A0A1E3UFD6</accession>
<proteinExistence type="predicted"/>
<comment type="caution">
    <text evidence="2">The sequence shown here is derived from an EMBL/GenBank/DDBJ whole genome shotgun (WGS) entry which is preliminary data.</text>
</comment>
<organism evidence="2 3">
    <name type="scientific">Eisenbergiella tayi</name>
    <dbReference type="NCBI Taxonomy" id="1432052"/>
    <lineage>
        <taxon>Bacteria</taxon>
        <taxon>Bacillati</taxon>
        <taxon>Bacillota</taxon>
        <taxon>Clostridia</taxon>
        <taxon>Lachnospirales</taxon>
        <taxon>Lachnospiraceae</taxon>
        <taxon>Eisenbergiella</taxon>
    </lineage>
</organism>
<sequence length="60" mass="6674">MRPIPVGKNKDYSAAGCDPVRESSIDNSITNIVYVASCPCARIFIIQNRIVFYSKEAMYG</sequence>
<evidence type="ECO:0000313" key="3">
    <source>
        <dbReference type="Proteomes" id="UP000094271"/>
    </source>
</evidence>
<reference evidence="2 3" key="2">
    <citation type="submission" date="2016-08" db="EMBL/GenBank/DDBJ databases">
        <authorList>
            <person name="Seilhamer J.J."/>
        </authorList>
    </citation>
    <scope>NUCLEOTIDE SEQUENCE [LARGE SCALE GENOMIC DNA]</scope>
    <source>
        <strain evidence="2 3">NML150140-1</strain>
    </source>
</reference>
<dbReference type="Proteomes" id="UP000094271">
    <property type="component" value="Unassembled WGS sequence"/>
</dbReference>
<evidence type="ECO:0000313" key="1">
    <source>
        <dbReference type="EMBL" id="ODR48162.1"/>
    </source>
</evidence>
<gene>
    <name evidence="2" type="ORF">BEI59_17835</name>
    <name evidence="1" type="ORF">BEI63_25205</name>
</gene>
<protein>
    <submittedName>
        <fullName evidence="2">Uncharacterized protein</fullName>
    </submittedName>
</protein>
<reference evidence="1 4" key="1">
    <citation type="submission" date="2016-08" db="EMBL/GenBank/DDBJ databases">
        <title>Characterization of Isolates of Eisenbergiella tayi Derived from Blood Cultures, Using Whole Genome Sequencing.</title>
        <authorList>
            <person name="Bernier A.-M."/>
            <person name="Burdz T."/>
            <person name="Wiebe D."/>
            <person name="Bernard K."/>
        </authorList>
    </citation>
    <scope>NUCLEOTIDE SEQUENCE [LARGE SCALE GENOMIC DNA]</scope>
    <source>
        <strain evidence="1 4">NML120146</strain>
    </source>
</reference>
<dbReference type="EMBL" id="MEHA01000013">
    <property type="protein sequence ID" value="ODR49345.1"/>
    <property type="molecule type" value="Genomic_DNA"/>
</dbReference>
<name>A0A1E3UFD6_9FIRM</name>
<dbReference type="AlphaFoldDB" id="A0A1E3UFD6"/>
<dbReference type="EMBL" id="MEHD01000043">
    <property type="protein sequence ID" value="ODR48162.1"/>
    <property type="molecule type" value="Genomic_DNA"/>
</dbReference>
<evidence type="ECO:0000313" key="2">
    <source>
        <dbReference type="EMBL" id="ODR49345.1"/>
    </source>
</evidence>
<dbReference type="Proteomes" id="UP000094869">
    <property type="component" value="Unassembled WGS sequence"/>
</dbReference>
<evidence type="ECO:0000313" key="4">
    <source>
        <dbReference type="Proteomes" id="UP000094869"/>
    </source>
</evidence>